<feature type="compositionally biased region" description="Polar residues" evidence="1">
    <location>
        <begin position="644"/>
        <end position="665"/>
    </location>
</feature>
<feature type="compositionally biased region" description="Low complexity" evidence="1">
    <location>
        <begin position="743"/>
        <end position="752"/>
    </location>
</feature>
<name>A0ABP0FYL2_CLALP</name>
<protein>
    <recommendedName>
        <fullName evidence="2">Smr domain-containing protein</fullName>
    </recommendedName>
</protein>
<dbReference type="Pfam" id="PF01713">
    <property type="entry name" value="Smr"/>
    <property type="match status" value="1"/>
</dbReference>
<organism evidence="3 4">
    <name type="scientific">Clavelina lepadiformis</name>
    <name type="common">Light-bulb sea squirt</name>
    <name type="synonym">Ascidia lepadiformis</name>
    <dbReference type="NCBI Taxonomy" id="159417"/>
    <lineage>
        <taxon>Eukaryota</taxon>
        <taxon>Metazoa</taxon>
        <taxon>Chordata</taxon>
        <taxon>Tunicata</taxon>
        <taxon>Ascidiacea</taxon>
        <taxon>Aplousobranchia</taxon>
        <taxon>Clavelinidae</taxon>
        <taxon>Clavelina</taxon>
    </lineage>
</organism>
<dbReference type="PROSITE" id="PS50828">
    <property type="entry name" value="SMR"/>
    <property type="match status" value="1"/>
</dbReference>
<feature type="compositionally biased region" description="Polar residues" evidence="1">
    <location>
        <begin position="1211"/>
        <end position="1223"/>
    </location>
</feature>
<feature type="compositionally biased region" description="Basic residues" evidence="1">
    <location>
        <begin position="1156"/>
        <end position="1167"/>
    </location>
</feature>
<dbReference type="SUPFAM" id="SSF160443">
    <property type="entry name" value="SMR domain-like"/>
    <property type="match status" value="1"/>
</dbReference>
<evidence type="ECO:0000313" key="3">
    <source>
        <dbReference type="EMBL" id="CAK8683832.1"/>
    </source>
</evidence>
<feature type="domain" description="Smr" evidence="2">
    <location>
        <begin position="1392"/>
        <end position="1467"/>
    </location>
</feature>
<feature type="region of interest" description="Disordered" evidence="1">
    <location>
        <begin position="992"/>
        <end position="1012"/>
    </location>
</feature>
<dbReference type="InterPro" id="IPR002625">
    <property type="entry name" value="Smr_dom"/>
</dbReference>
<dbReference type="InterPro" id="IPR027417">
    <property type="entry name" value="P-loop_NTPase"/>
</dbReference>
<feature type="region of interest" description="Disordered" evidence="1">
    <location>
        <begin position="738"/>
        <end position="792"/>
    </location>
</feature>
<dbReference type="SMART" id="SM00463">
    <property type="entry name" value="SMR"/>
    <property type="match status" value="1"/>
</dbReference>
<dbReference type="Pfam" id="PF08590">
    <property type="entry name" value="DUF1771"/>
    <property type="match status" value="1"/>
</dbReference>
<dbReference type="SUPFAM" id="SSF52540">
    <property type="entry name" value="P-loop containing nucleoside triphosphate hydrolases"/>
    <property type="match status" value="1"/>
</dbReference>
<feature type="region of interest" description="Disordered" evidence="1">
    <location>
        <begin position="354"/>
        <end position="446"/>
    </location>
</feature>
<proteinExistence type="predicted"/>
<feature type="compositionally biased region" description="Low complexity" evidence="1">
    <location>
        <begin position="376"/>
        <end position="394"/>
    </location>
</feature>
<dbReference type="PANTHER" id="PTHR46535:SF1">
    <property type="entry name" value="NEDD4-BINDING PROTEIN 2"/>
    <property type="match status" value="1"/>
</dbReference>
<feature type="compositionally biased region" description="Low complexity" evidence="1">
    <location>
        <begin position="415"/>
        <end position="432"/>
    </location>
</feature>
<feature type="compositionally biased region" description="Polar residues" evidence="1">
    <location>
        <begin position="433"/>
        <end position="442"/>
    </location>
</feature>
<gene>
    <name evidence="3" type="ORF">CVLEPA_LOCUS14857</name>
</gene>
<feature type="region of interest" description="Disordered" evidence="1">
    <location>
        <begin position="1098"/>
        <end position="1117"/>
    </location>
</feature>
<dbReference type="EMBL" id="CAWYQH010000097">
    <property type="protein sequence ID" value="CAK8683832.1"/>
    <property type="molecule type" value="Genomic_DNA"/>
</dbReference>
<keyword evidence="4" id="KW-1185">Reference proteome</keyword>
<dbReference type="PANTHER" id="PTHR46535">
    <property type="entry name" value="NEDD4-BINDING PROTEIN 2"/>
    <property type="match status" value="1"/>
</dbReference>
<dbReference type="InterPro" id="IPR013899">
    <property type="entry name" value="DUF1771"/>
</dbReference>
<accession>A0ABP0FYL2</accession>
<feature type="region of interest" description="Disordered" evidence="1">
    <location>
        <begin position="607"/>
        <end position="629"/>
    </location>
</feature>
<dbReference type="InterPro" id="IPR036063">
    <property type="entry name" value="Smr_dom_sf"/>
</dbReference>
<dbReference type="InterPro" id="IPR052772">
    <property type="entry name" value="Endo/PolyKinase_Domain-Protein"/>
</dbReference>
<dbReference type="Gene3D" id="3.30.1370.110">
    <property type="match status" value="1"/>
</dbReference>
<dbReference type="Proteomes" id="UP001642483">
    <property type="component" value="Unassembled WGS sequence"/>
</dbReference>
<feature type="compositionally biased region" description="Polar residues" evidence="1">
    <location>
        <begin position="753"/>
        <end position="762"/>
    </location>
</feature>
<evidence type="ECO:0000259" key="2">
    <source>
        <dbReference type="PROSITE" id="PS50828"/>
    </source>
</evidence>
<dbReference type="CDD" id="cd14279">
    <property type="entry name" value="CUE"/>
    <property type="match status" value="1"/>
</dbReference>
<feature type="region of interest" description="Disordered" evidence="1">
    <location>
        <begin position="1129"/>
        <end position="1223"/>
    </location>
</feature>
<dbReference type="Gene3D" id="3.40.50.300">
    <property type="entry name" value="P-loop containing nucleotide triphosphate hydrolases"/>
    <property type="match status" value="1"/>
</dbReference>
<comment type="caution">
    <text evidence="3">The sequence shown here is derived from an EMBL/GenBank/DDBJ whole genome shotgun (WGS) entry which is preliminary data.</text>
</comment>
<evidence type="ECO:0000313" key="4">
    <source>
        <dbReference type="Proteomes" id="UP001642483"/>
    </source>
</evidence>
<sequence length="1467" mass="166188">MLTKQEEYIFMQAQEMFPQLDADVLCMILSEHKFQIDEALQSLMILTQTMEDAIDENVPLQNDFAAHPSMSQSEERKLSATVLKVSTDFNVYESVYNQDHDLEYLPVLKEMMVESKLPTNLQPNVVEGEEEKEEECVGSNKICESQKNSSASLDDEYIATGCEENVDIGFKPKLKKLFTVLSYTAVGKLNGIRLSFEGGGQRVPSTISKVNSHIVAATVFNPLKKQLQNTSYQSNDISLSSELVTEEDIKPCQSLKDGHKPDFVPETVFVRTEELISTVIDVETKNVLSTSTPELNLNANKDQHVEVNETLNGNNGSFFVDTDPLLNPPNLQRTCEVFPNLPSVDSLPWINMRPHHSATNRGRGQAQRYPHTSQRFSSFPSPVYYRPVSSSGYPRNPPPGFSGRGSSWSVPAPQRHYSPRSSSYHYAGSSFSPTRATRSPSQHLVPKPRNDQCLEIYLMRGAPGSGKSTLAKKLAGKNGVILSTDDFFMIRGIYYFDPSRLSEAHSWNQRRAEQFLSKGMSPVVIDNTNIVGWEMRPYMMTAIKYSYHIYIKEPDTPWKRKASELTKRNSHGVPKDSIINMLDRYEENLTVEKVVGREAYQEYLRKINPKSPAKQNEKQSVKPALSKNFKKLSLNENNVKRKLSATSQERAPNSSTSCKAVTSNKNSDHLSFAPPTAYGMNTDDQKTHISDEEDCTSSSSSFDELMMMNDKINSGLSSEVLSDKDRYEIENAFRLMEQRESASTSTNLSNLTKGNDCSSEQKVLQPAPVADSTKDGKKLSPSPNNFGKPSNKMLKNQLKNRKLAPVFDCPILENKPDSNNNNWKKYFDDSLSTRFVPQDTVNKDFLIKERNTVETRTEEEDFVLLRKVENNVTQDVQAKVFLGNGLNFHSEFSVDKLDRISWAKTFDKSSSTADLEETAVDSDEDLATLRLLFSDLPPEHLKDVYLRCEKQLHLATDLIAEDSLFGAGSNLNIDDYYDALCVEDYITFGDTSEKEEPSELSQTEVADRNREQPSIRLKLPEEFLRQLILVFGEGESLDSDEFEIDLDVDTAKAIYNAWKTAQKKEFVTEDSASEHSTDVIPVVTESIPRLREIFGTEAPTLDEYSQDKQNQCEADAKQLREDEELARKLQEEEYKTSPMMTKRSLPEETTTNKKLPTARRRKIKHKAPNLYKESPSRSSNDSGKWSIDRRPQKQKLSQIMAEEQAAHASEQRQSAQLRKTKLSSQLKKEQLHAMFPAVPKHILDEMFVSNDCNLQITMETAACIFSEEELMLSSSDTSSTTGETSKMQETNNLGKFSASSSQKMINIDAMVPEIISEKNTYQDLRAEAKVHRQQMHECQKKAAVATHQHRGPLASYYREQAKMHMNKLREANQRAANITYQKMNEGRSKNELDLHGLHVDEAIDTLKSVIAEKRKERNKPRYFFVITGRGLNSHLGVPKIKNAVMEFLKMKKMAHKFVNAGMIKVFL</sequence>
<reference evidence="3 4" key="1">
    <citation type="submission" date="2024-02" db="EMBL/GenBank/DDBJ databases">
        <authorList>
            <person name="Daric V."/>
            <person name="Darras S."/>
        </authorList>
    </citation>
    <scope>NUCLEOTIDE SEQUENCE [LARGE SCALE GENOMIC DNA]</scope>
</reference>
<evidence type="ECO:0000256" key="1">
    <source>
        <dbReference type="SAM" id="MobiDB-lite"/>
    </source>
</evidence>
<dbReference type="SMART" id="SM01162">
    <property type="entry name" value="DUF1771"/>
    <property type="match status" value="1"/>
</dbReference>
<feature type="region of interest" description="Disordered" evidence="1">
    <location>
        <begin position="642"/>
        <end position="672"/>
    </location>
</feature>
<dbReference type="Pfam" id="PF13671">
    <property type="entry name" value="AAA_33"/>
    <property type="match status" value="1"/>
</dbReference>